<proteinExistence type="predicted"/>
<reference evidence="2" key="1">
    <citation type="journal article" date="2018" name="BMC Genomics">
        <title>Genomic insights into host adaptation between the wheat stripe rust pathogen (Puccinia striiformis f. sp. tritici) and the barley stripe rust pathogen (Puccinia striiformis f. sp. hordei).</title>
        <authorList>
            <person name="Xia C."/>
            <person name="Wang M."/>
            <person name="Yin C."/>
            <person name="Cornejo O.E."/>
            <person name="Hulbert S.H."/>
            <person name="Chen X."/>
        </authorList>
    </citation>
    <scope>NUCLEOTIDE SEQUENCE [LARGE SCALE GENOMIC DNA]</scope>
    <source>
        <strain evidence="2">93-210</strain>
    </source>
</reference>
<keyword evidence="2" id="KW-1185">Reference proteome</keyword>
<dbReference type="Proteomes" id="UP001060170">
    <property type="component" value="Chromosome 2"/>
</dbReference>
<reference evidence="1 2" key="3">
    <citation type="journal article" date="2022" name="Microbiol. Spectr.">
        <title>Folding features and dynamics of 3D genome architecture in plant fungal pathogens.</title>
        <authorList>
            <person name="Xia C."/>
        </authorList>
    </citation>
    <scope>NUCLEOTIDE SEQUENCE [LARGE SCALE GENOMIC DNA]</scope>
    <source>
        <strain evidence="1 2">93-210</strain>
    </source>
</reference>
<protein>
    <submittedName>
        <fullName evidence="1">Uncharacterized protein</fullName>
    </submittedName>
</protein>
<evidence type="ECO:0000313" key="1">
    <source>
        <dbReference type="EMBL" id="KAI7961367.1"/>
    </source>
</evidence>
<dbReference type="EMBL" id="CM045866">
    <property type="protein sequence ID" value="KAI7961367.1"/>
    <property type="molecule type" value="Genomic_DNA"/>
</dbReference>
<organism evidence="1 2">
    <name type="scientific">Puccinia striiformis f. sp. tritici</name>
    <dbReference type="NCBI Taxonomy" id="168172"/>
    <lineage>
        <taxon>Eukaryota</taxon>
        <taxon>Fungi</taxon>
        <taxon>Dikarya</taxon>
        <taxon>Basidiomycota</taxon>
        <taxon>Pucciniomycotina</taxon>
        <taxon>Pucciniomycetes</taxon>
        <taxon>Pucciniales</taxon>
        <taxon>Pucciniaceae</taxon>
        <taxon>Puccinia</taxon>
    </lineage>
</organism>
<evidence type="ECO:0000313" key="2">
    <source>
        <dbReference type="Proteomes" id="UP001060170"/>
    </source>
</evidence>
<reference evidence="2" key="2">
    <citation type="journal article" date="2018" name="Mol. Plant Microbe Interact.">
        <title>Genome sequence resources for the wheat stripe rust pathogen (Puccinia striiformis f. sp. tritici) and the barley stripe rust pathogen (Puccinia striiformis f. sp. hordei).</title>
        <authorList>
            <person name="Xia C."/>
            <person name="Wang M."/>
            <person name="Yin C."/>
            <person name="Cornejo O.E."/>
            <person name="Hulbert S.H."/>
            <person name="Chen X."/>
        </authorList>
    </citation>
    <scope>NUCLEOTIDE SEQUENCE [LARGE SCALE GENOMIC DNA]</scope>
    <source>
        <strain evidence="2">93-210</strain>
    </source>
</reference>
<sequence length="254" mass="28957">MYQLIHPSSVVQIPEDLSGTGPARIKPRASRYGRWGRLKCTVSLLVYFEMERPIPRPRYHGLGMVCLCFSIQIYLVQLLTPRRRVHPQMPFSQLPLKLSQVSTLSTSLYFYICSPPPQSVVTEQISNISQNQMKSLSISLSTHFAKSNSNIMFITFFVLATVILIDFRELTKLISAGSLTGQVAENWFTLLIPFLFFFIFLSLLLSFFANIDFRVWFEEEITLPHNEGIKSNTISTISGSQDRAVQLRDPKPNS</sequence>
<name>A0ACC0EV90_9BASI</name>
<accession>A0ACC0EV90</accession>
<comment type="caution">
    <text evidence="1">The sequence shown here is derived from an EMBL/GenBank/DDBJ whole genome shotgun (WGS) entry which is preliminary data.</text>
</comment>
<gene>
    <name evidence="1" type="ORF">MJO28_001856</name>
</gene>